<comment type="similarity">
    <text evidence="1">Belongs to the glycosyl hydrolase 3 family.</text>
</comment>
<dbReference type="InterPro" id="IPR000421">
    <property type="entry name" value="FA58C"/>
</dbReference>
<dbReference type="PRINTS" id="PR00133">
    <property type="entry name" value="GLHYDRLASE3"/>
</dbReference>
<dbReference type="AlphaFoldDB" id="A0A854C6I3"/>
<dbReference type="InterPro" id="IPR036881">
    <property type="entry name" value="Glyco_hydro_3_C_sf"/>
</dbReference>
<comment type="caution">
    <text evidence="6">The sequence shown here is derived from an EMBL/GenBank/DDBJ whole genome shotgun (WGS) entry which is preliminary data.</text>
</comment>
<dbReference type="Gene3D" id="3.40.50.1700">
    <property type="entry name" value="Glycoside hydrolase family 3 C-terminal domain"/>
    <property type="match status" value="1"/>
</dbReference>
<evidence type="ECO:0000256" key="3">
    <source>
        <dbReference type="ARBA" id="ARBA00022801"/>
    </source>
</evidence>
<dbReference type="Gene3D" id="2.60.40.10">
    <property type="entry name" value="Immunoglobulins"/>
    <property type="match status" value="1"/>
</dbReference>
<accession>A0A854C6I3</accession>
<dbReference type="GO" id="GO:0008422">
    <property type="term" value="F:beta-glucosidase activity"/>
    <property type="evidence" value="ECO:0007669"/>
    <property type="project" value="UniProtKB-ARBA"/>
</dbReference>
<organism evidence="6 7">
    <name type="scientific">Phocaeicola plebeius</name>
    <dbReference type="NCBI Taxonomy" id="310297"/>
    <lineage>
        <taxon>Bacteria</taxon>
        <taxon>Pseudomonadati</taxon>
        <taxon>Bacteroidota</taxon>
        <taxon>Bacteroidia</taxon>
        <taxon>Bacteroidales</taxon>
        <taxon>Bacteroidaceae</taxon>
        <taxon>Phocaeicola</taxon>
    </lineage>
</organism>
<dbReference type="InterPro" id="IPR008979">
    <property type="entry name" value="Galactose-bd-like_sf"/>
</dbReference>
<keyword evidence="3 6" id="KW-0378">Hydrolase</keyword>
<evidence type="ECO:0000259" key="5">
    <source>
        <dbReference type="SMART" id="SM01217"/>
    </source>
</evidence>
<dbReference type="GO" id="GO:0031222">
    <property type="term" value="P:arabinan catabolic process"/>
    <property type="evidence" value="ECO:0007669"/>
    <property type="project" value="TreeGrafter"/>
</dbReference>
<feature type="signal peptide" evidence="4">
    <location>
        <begin position="1"/>
        <end position="22"/>
    </location>
</feature>
<reference evidence="6 7" key="1">
    <citation type="journal article" date="2016" name="Nat. Biotechnol.">
        <title>Measurement of bacterial replication rates in microbial communities.</title>
        <authorList>
            <person name="Brown C.T."/>
            <person name="Olm M.R."/>
            <person name="Thomas B.C."/>
            <person name="Banfield J.F."/>
        </authorList>
    </citation>
    <scope>NUCLEOTIDE SEQUENCE [LARGE SCALE GENOMIC DNA]</scope>
    <source>
        <strain evidence="6">45_130</strain>
    </source>
</reference>
<keyword evidence="2 4" id="KW-0732">Signal</keyword>
<dbReference type="Gene3D" id="3.20.20.300">
    <property type="entry name" value="Glycoside hydrolase, family 3, N-terminal domain"/>
    <property type="match status" value="1"/>
</dbReference>
<dbReference type="SMART" id="SM01217">
    <property type="entry name" value="Fn3_like"/>
    <property type="match status" value="1"/>
</dbReference>
<evidence type="ECO:0000256" key="2">
    <source>
        <dbReference type="ARBA" id="ARBA00022729"/>
    </source>
</evidence>
<dbReference type="PANTHER" id="PTHR42721:SF3">
    <property type="entry name" value="BETA-D-XYLOSIDASE 5-RELATED"/>
    <property type="match status" value="1"/>
</dbReference>
<dbReference type="InterPro" id="IPR036962">
    <property type="entry name" value="Glyco_hydro_3_N_sf"/>
</dbReference>
<dbReference type="SUPFAM" id="SSF49785">
    <property type="entry name" value="Galactose-binding domain-like"/>
    <property type="match status" value="1"/>
</dbReference>
<dbReference type="InterPro" id="IPR044993">
    <property type="entry name" value="BXL"/>
</dbReference>
<dbReference type="GO" id="GO:0046556">
    <property type="term" value="F:alpha-L-arabinofuranosidase activity"/>
    <property type="evidence" value="ECO:0007669"/>
    <property type="project" value="TreeGrafter"/>
</dbReference>
<evidence type="ECO:0000256" key="1">
    <source>
        <dbReference type="ARBA" id="ARBA00005336"/>
    </source>
</evidence>
<dbReference type="InterPro" id="IPR013783">
    <property type="entry name" value="Ig-like_fold"/>
</dbReference>
<dbReference type="PANTHER" id="PTHR42721">
    <property type="entry name" value="SUGAR HYDROLASE-RELATED"/>
    <property type="match status" value="1"/>
</dbReference>
<protein>
    <submittedName>
        <fullName evidence="6">Glycosyl hydrolase</fullName>
    </submittedName>
</protein>
<feature type="chain" id="PRO_5032660488" evidence="4">
    <location>
        <begin position="23"/>
        <end position="947"/>
    </location>
</feature>
<dbReference type="Pfam" id="PF01915">
    <property type="entry name" value="Glyco_hydro_3_C"/>
    <property type="match status" value="1"/>
</dbReference>
<name>A0A854C6I3_9BACT</name>
<evidence type="ECO:0000313" key="6">
    <source>
        <dbReference type="EMBL" id="OKZ11335.1"/>
    </source>
</evidence>
<dbReference type="Pfam" id="PF00933">
    <property type="entry name" value="Glyco_hydro_3"/>
    <property type="match status" value="1"/>
</dbReference>
<proteinExistence type="inferred from homology"/>
<dbReference type="GO" id="GO:0045493">
    <property type="term" value="P:xylan catabolic process"/>
    <property type="evidence" value="ECO:0007669"/>
    <property type="project" value="InterPro"/>
</dbReference>
<sequence>MKKQLFYCLLSCTSLCCITGHALEVSKTYVPKKKSMYHKEWIDFNKNGRKDIYEDPKAPLNDRIEDLLSQMTMEEKTCQMVTLYGYQRVLKDSLPTPDWKNQLWKDGIGAIDEHLNAFRGWGVPPMQNELVWPASNHAWALNEVQRFFVEETRLGIPADFTNEGIRGVENYIATNFPTQLALGHTWNRELIRQVGYITGREARLLGYTNVYAPILDVGRDQRWGRYEEVYGESPYLVAELGIAMGKGLQTDMQVASTAKHFIAYSNNKGAREGFARVDPQMSWREVENIHAYPFTRVIQEAGILGVMSSYNDYDGFPIQSSYYWLTQRLRSTMGFRGYVVSDSDAVEYLYSKHKTAKDMKEAVRQSVEAGLNVRCTFRSPESYVLPLRELIQEGGLSMETIDNRVRDILRVKFLTGLFDTPYQTDLALADKEVNSEAHQQVALQASREGLVLLKNANNLLPLDKSQIKRIAVCGPNADEASFALTHYGPVAVEVTTVLEGIRQQVKEGTKVTYTKGCDLVDANWPESEIISYPLTAEEKNEIQKAVDNVKESDVAVVVLGGGIRTCGENKSRTSLDLPDHQQQLLEAIVATGKPVVLVLINGRPLSINWADKFVPAILEAWYPGSQGGTAIAEALFGNYNPGGKLTVTFPKTVGQIPFNFPAKPASQVDGGQTPGMKGNQSRINGPLYPFGYGLSYTTFEYSNLQLSSPVITDKEPVTVTCKIKNTGTRSGDEVVQLYTRDVISSVTTYEKSLRGFERVHLEPGETKEVSFQLLPRDFQLLNKDNHWVVEPGMFQIMIGASSEDIRLKKGLEIRAYGQASANEIIESDPRDFISASKNKSHILHVVDGDYSTTWKGEKGEYISFELAENAKVDRINVAWKNAEAGARYEIQISSGGGQFLPVQRGEVTPNQEETIRFNKTGGSDLRILITNGSTEIAEIKLPELRKE</sequence>
<dbReference type="SUPFAM" id="SSF52279">
    <property type="entry name" value="Beta-D-glucan exohydrolase, C-terminal domain"/>
    <property type="match status" value="1"/>
</dbReference>
<gene>
    <name evidence="6" type="ORF">BHV76_04090</name>
</gene>
<evidence type="ECO:0000313" key="7">
    <source>
        <dbReference type="Proteomes" id="UP000186685"/>
    </source>
</evidence>
<dbReference type="GO" id="GO:0009044">
    <property type="term" value="F:xylan 1,4-beta-xylosidase activity"/>
    <property type="evidence" value="ECO:0007669"/>
    <property type="project" value="InterPro"/>
</dbReference>
<dbReference type="Pfam" id="PF14310">
    <property type="entry name" value="Fn3-like"/>
    <property type="match status" value="1"/>
</dbReference>
<dbReference type="FunFam" id="2.60.40.10:FF:000495">
    <property type="entry name" value="Periplasmic beta-glucosidase"/>
    <property type="match status" value="1"/>
</dbReference>
<feature type="domain" description="Fibronectin type III-like" evidence="5">
    <location>
        <begin position="733"/>
        <end position="802"/>
    </location>
</feature>
<dbReference type="Proteomes" id="UP000186685">
    <property type="component" value="Unassembled WGS sequence"/>
</dbReference>
<dbReference type="EMBL" id="MNQR01000014">
    <property type="protein sequence ID" value="OKZ11335.1"/>
    <property type="molecule type" value="Genomic_DNA"/>
</dbReference>
<dbReference type="Gene3D" id="2.60.120.260">
    <property type="entry name" value="Galactose-binding domain-like"/>
    <property type="match status" value="1"/>
</dbReference>
<dbReference type="Pfam" id="PF00754">
    <property type="entry name" value="F5_F8_type_C"/>
    <property type="match status" value="1"/>
</dbReference>
<dbReference type="SUPFAM" id="SSF51445">
    <property type="entry name" value="(Trans)glycosidases"/>
    <property type="match status" value="1"/>
</dbReference>
<dbReference type="InterPro" id="IPR026891">
    <property type="entry name" value="Fn3-like"/>
</dbReference>
<dbReference type="InterPro" id="IPR002772">
    <property type="entry name" value="Glyco_hydro_3_C"/>
</dbReference>
<evidence type="ECO:0000256" key="4">
    <source>
        <dbReference type="SAM" id="SignalP"/>
    </source>
</evidence>
<dbReference type="InterPro" id="IPR017853">
    <property type="entry name" value="GH"/>
</dbReference>
<dbReference type="InterPro" id="IPR001764">
    <property type="entry name" value="Glyco_hydro_3_N"/>
</dbReference>